<comment type="caution">
    <text evidence="3">The sequence shown here is derived from an EMBL/GenBank/DDBJ whole genome shotgun (WGS) entry which is preliminary data.</text>
</comment>
<organism evidence="3 4">
    <name type="scientific">Oenococcus kitaharae DSM 17330</name>
    <dbReference type="NCBI Taxonomy" id="1045004"/>
    <lineage>
        <taxon>Bacteria</taxon>
        <taxon>Bacillati</taxon>
        <taxon>Bacillota</taxon>
        <taxon>Bacilli</taxon>
        <taxon>Lactobacillales</taxon>
        <taxon>Lactobacillaceae</taxon>
        <taxon>Oenococcus</taxon>
    </lineage>
</organism>
<dbReference type="HOGENOM" id="CLU_090258_0_0_9"/>
<dbReference type="Proteomes" id="UP000004959">
    <property type="component" value="Plasmid unnamed"/>
</dbReference>
<sequence>MFDTKVAKTSSYVEIWKYDKPVSQNELVSQKEKKSAKRKSFEELTPTEKQKQLSRLKKHRQEAKWRLLRLIDTNFDLKTSFITLTTKENIQDRDQFNKLFMQFVKRYNYWVFQTKTAQLKYVACLERQKRGSWHAHCLFFDVPFVPHKELSRIWKQGAVRINKLNELDDVANAGRYCVKYMEKGIGQELLESLGKKSYLHSNNLKSPIEFRYLSGKPLVVDPSLVAFETEYDSKVFFKHELISNPVHYFKIPIHQANQEAVKKLLSNRSFENLNIEDRVYN</sequence>
<dbReference type="RefSeq" id="WP_007747428.1">
    <property type="nucleotide sequence ID" value="NZ_ATZG01000007.1"/>
</dbReference>
<proteinExistence type="predicted"/>
<name>G9WJV2_9LACO</name>
<dbReference type="eggNOG" id="ENOG502ZA0K">
    <property type="taxonomic scope" value="Bacteria"/>
</dbReference>
<feature type="compositionally biased region" description="Basic and acidic residues" evidence="1">
    <location>
        <begin position="29"/>
        <end position="51"/>
    </location>
</feature>
<feature type="domain" description="Replication-associated protein ORF2/G2P" evidence="2">
    <location>
        <begin position="80"/>
        <end position="184"/>
    </location>
</feature>
<dbReference type="PATRIC" id="fig|1045004.4.peg.1845"/>
<dbReference type="Pfam" id="PF23343">
    <property type="entry name" value="REP_ORF2-G2P"/>
    <property type="match status" value="1"/>
</dbReference>
<evidence type="ECO:0000259" key="2">
    <source>
        <dbReference type="Pfam" id="PF23343"/>
    </source>
</evidence>
<protein>
    <submittedName>
        <fullName evidence="3">Rep protein</fullName>
    </submittedName>
</protein>
<keyword evidence="3" id="KW-0614">Plasmid</keyword>
<gene>
    <name evidence="3" type="ORF">OKIT_1875</name>
</gene>
<dbReference type="EMBL" id="AFVZ01000002">
    <property type="protein sequence ID" value="EHN58120.1"/>
    <property type="molecule type" value="Genomic_DNA"/>
</dbReference>
<evidence type="ECO:0000313" key="4">
    <source>
        <dbReference type="Proteomes" id="UP000004959"/>
    </source>
</evidence>
<reference evidence="3 4" key="1">
    <citation type="journal article" date="2012" name="PLoS ONE">
        <title>Functional divergence in the genus oenococcus as predicted by genome sequencing of the newly-described species, Oenococcus kitaharae.</title>
        <authorList>
            <person name="Borneman A.R."/>
            <person name="McCarthy J.M."/>
            <person name="Chambers P.J."/>
            <person name="Bartowsky E.J."/>
        </authorList>
    </citation>
    <scope>NUCLEOTIDE SEQUENCE [LARGE SCALE GENOMIC DNA]</scope>
    <source>
        <strain evidence="4">DSM17330</strain>
        <plasmid evidence="3">unnamed</plasmid>
    </source>
</reference>
<dbReference type="InterPro" id="IPR056906">
    <property type="entry name" value="ORF2/G2P_dom"/>
</dbReference>
<evidence type="ECO:0000313" key="3">
    <source>
        <dbReference type="EMBL" id="EHN58120.1"/>
    </source>
</evidence>
<accession>G9WJV2</accession>
<geneLocation type="plasmid" evidence="4"/>
<keyword evidence="4" id="KW-1185">Reference proteome</keyword>
<feature type="region of interest" description="Disordered" evidence="1">
    <location>
        <begin position="29"/>
        <end position="57"/>
    </location>
</feature>
<dbReference type="AlphaFoldDB" id="G9WJV2"/>
<evidence type="ECO:0000256" key="1">
    <source>
        <dbReference type="SAM" id="MobiDB-lite"/>
    </source>
</evidence>